<protein>
    <submittedName>
        <fullName evidence="1">Uncharacterized protein</fullName>
    </submittedName>
</protein>
<dbReference type="KEGG" id="bvz:BRAD3257_6724"/>
<gene>
    <name evidence="1" type="ORF">BRAD3257_6724</name>
</gene>
<sequence>MKSNGFHGTAAFGGTSSGATVAEVIHRLLTPCAGSPLQFSRSRELILVPLRGGVLHLRFPTRVGAAADDVSSITLPGGVISVGTTD</sequence>
<name>A0A2U3Q863_9BRAD</name>
<reference evidence="1 2" key="1">
    <citation type="submission" date="2018-03" db="EMBL/GenBank/DDBJ databases">
        <authorList>
            <person name="Gully D."/>
        </authorList>
    </citation>
    <scope>NUCLEOTIDE SEQUENCE [LARGE SCALE GENOMIC DNA]</scope>
    <source>
        <strain evidence="1">ORS3257</strain>
    </source>
</reference>
<dbReference type="AlphaFoldDB" id="A0A2U3Q863"/>
<proteinExistence type="predicted"/>
<evidence type="ECO:0000313" key="2">
    <source>
        <dbReference type="Proteomes" id="UP000246085"/>
    </source>
</evidence>
<dbReference type="EMBL" id="LS398110">
    <property type="protein sequence ID" value="SPP97615.1"/>
    <property type="molecule type" value="Genomic_DNA"/>
</dbReference>
<organism evidence="1 2">
    <name type="scientific">Bradyrhizobium vignae</name>
    <dbReference type="NCBI Taxonomy" id="1549949"/>
    <lineage>
        <taxon>Bacteria</taxon>
        <taxon>Pseudomonadati</taxon>
        <taxon>Pseudomonadota</taxon>
        <taxon>Alphaproteobacteria</taxon>
        <taxon>Hyphomicrobiales</taxon>
        <taxon>Nitrobacteraceae</taxon>
        <taxon>Bradyrhizobium</taxon>
    </lineage>
</organism>
<accession>A0A2U3Q863</accession>
<dbReference type="Proteomes" id="UP000246085">
    <property type="component" value="Chromosome BRAD3257"/>
</dbReference>
<evidence type="ECO:0000313" key="1">
    <source>
        <dbReference type="EMBL" id="SPP97615.1"/>
    </source>
</evidence>